<protein>
    <submittedName>
        <fullName evidence="1">Uncharacterized protein</fullName>
    </submittedName>
</protein>
<proteinExistence type="predicted"/>
<organism evidence="1 2">
    <name type="scientific">Caerostris extrusa</name>
    <name type="common">Bark spider</name>
    <name type="synonym">Caerostris bankana</name>
    <dbReference type="NCBI Taxonomy" id="172846"/>
    <lineage>
        <taxon>Eukaryota</taxon>
        <taxon>Metazoa</taxon>
        <taxon>Ecdysozoa</taxon>
        <taxon>Arthropoda</taxon>
        <taxon>Chelicerata</taxon>
        <taxon>Arachnida</taxon>
        <taxon>Araneae</taxon>
        <taxon>Araneomorphae</taxon>
        <taxon>Entelegynae</taxon>
        <taxon>Araneoidea</taxon>
        <taxon>Araneidae</taxon>
        <taxon>Caerostris</taxon>
    </lineage>
</organism>
<reference evidence="1 2" key="1">
    <citation type="submission" date="2021-06" db="EMBL/GenBank/DDBJ databases">
        <title>Caerostris extrusa draft genome.</title>
        <authorList>
            <person name="Kono N."/>
            <person name="Arakawa K."/>
        </authorList>
    </citation>
    <scope>NUCLEOTIDE SEQUENCE [LARGE SCALE GENOMIC DNA]</scope>
</reference>
<accession>A0AAV4TWR9</accession>
<evidence type="ECO:0000313" key="1">
    <source>
        <dbReference type="EMBL" id="GIY50584.1"/>
    </source>
</evidence>
<gene>
    <name evidence="1" type="ORF">CEXT_361871</name>
</gene>
<name>A0AAV4TWR9_CAEEX</name>
<dbReference type="AlphaFoldDB" id="A0AAV4TWR9"/>
<dbReference type="Proteomes" id="UP001054945">
    <property type="component" value="Unassembled WGS sequence"/>
</dbReference>
<comment type="caution">
    <text evidence="1">The sequence shown here is derived from an EMBL/GenBank/DDBJ whole genome shotgun (WGS) entry which is preliminary data.</text>
</comment>
<dbReference type="EMBL" id="BPLR01011995">
    <property type="protein sequence ID" value="GIY50584.1"/>
    <property type="molecule type" value="Genomic_DNA"/>
</dbReference>
<sequence length="70" mass="7802">MKIENVGPPRSSVTNEGLEIEVESIGPPQRSSNILDTTEGLEIEESGSTRYQVLKRRSTKKGFSKILGYY</sequence>
<keyword evidence="2" id="KW-1185">Reference proteome</keyword>
<evidence type="ECO:0000313" key="2">
    <source>
        <dbReference type="Proteomes" id="UP001054945"/>
    </source>
</evidence>